<evidence type="ECO:0000313" key="8">
    <source>
        <dbReference type="Proteomes" id="UP001595462"/>
    </source>
</evidence>
<dbReference type="NCBIfam" id="NF003828">
    <property type="entry name" value="PRK05416.1"/>
    <property type="match status" value="1"/>
</dbReference>
<dbReference type="Gene3D" id="3.40.50.300">
    <property type="entry name" value="P-loop containing nucleotide triphosphate hydrolases"/>
    <property type="match status" value="1"/>
</dbReference>
<proteinExistence type="inferred from homology"/>
<evidence type="ECO:0000256" key="2">
    <source>
        <dbReference type="ARBA" id="ARBA00022840"/>
    </source>
</evidence>
<reference evidence="8" key="1">
    <citation type="journal article" date="2019" name="Int. J. Syst. Evol. Microbiol.">
        <title>The Global Catalogue of Microorganisms (GCM) 10K type strain sequencing project: providing services to taxonomists for standard genome sequencing and annotation.</title>
        <authorList>
            <consortium name="The Broad Institute Genomics Platform"/>
            <consortium name="The Broad Institute Genome Sequencing Center for Infectious Disease"/>
            <person name="Wu L."/>
            <person name="Ma J."/>
        </authorList>
    </citation>
    <scope>NUCLEOTIDE SEQUENCE [LARGE SCALE GENOMIC DNA]</scope>
    <source>
        <strain evidence="8">KCTC 52640</strain>
    </source>
</reference>
<keyword evidence="8" id="KW-1185">Reference proteome</keyword>
<evidence type="ECO:0000256" key="3">
    <source>
        <dbReference type="ARBA" id="ARBA00023134"/>
    </source>
</evidence>
<sequence length="285" mass="31648">MRLIIVSGLAGAGKSVALHMLEDLGYYCIDNLPMGLLREVSAATLKNQGLNFDRLAVGIDARARRAEIAGFPERVEALRAGGIDIEVIYLHADSESILRRYSETRRKHPLTDSDTSLIDAVEADRRLLEPIAAKADVSIDTSNTNIHQLRDIIRNRVEASQSGELSILVQSFGFKYGVPQAVDFVFDVRCLPNPHWVPELRALTGLDAPVAEHLAAQPATGAMLDDIHGFLERWLPEFARENRAYVTIAIGCTGGKHRSVYLVEQLAARLREHYAQTLVRHNELH</sequence>
<protein>
    <submittedName>
        <fullName evidence="7">RNase adapter RapZ</fullName>
    </submittedName>
</protein>
<evidence type="ECO:0000256" key="4">
    <source>
        <dbReference type="HAMAP-Rule" id="MF_00636"/>
    </source>
</evidence>
<comment type="caution">
    <text evidence="7">The sequence shown here is derived from an EMBL/GenBank/DDBJ whole genome shotgun (WGS) entry which is preliminary data.</text>
</comment>
<dbReference type="HAMAP" id="MF_00636">
    <property type="entry name" value="RapZ_like"/>
    <property type="match status" value="1"/>
</dbReference>
<evidence type="ECO:0000259" key="6">
    <source>
        <dbReference type="Pfam" id="PF22740"/>
    </source>
</evidence>
<evidence type="ECO:0000259" key="5">
    <source>
        <dbReference type="Pfam" id="PF03668"/>
    </source>
</evidence>
<dbReference type="PIRSF" id="PIRSF005052">
    <property type="entry name" value="P-loopkin"/>
    <property type="match status" value="1"/>
</dbReference>
<keyword evidence="1 4" id="KW-0547">Nucleotide-binding</keyword>
<feature type="binding site" evidence="4">
    <location>
        <begin position="60"/>
        <end position="63"/>
    </location>
    <ligand>
        <name>GTP</name>
        <dbReference type="ChEBI" id="CHEBI:37565"/>
    </ligand>
</feature>
<dbReference type="PANTHER" id="PTHR30448:SF0">
    <property type="entry name" value="RNASE ADAPTER PROTEIN RAPZ"/>
    <property type="match status" value="1"/>
</dbReference>
<dbReference type="Pfam" id="PF22740">
    <property type="entry name" value="PapZ_C"/>
    <property type="match status" value="1"/>
</dbReference>
<dbReference type="RefSeq" id="WP_380685408.1">
    <property type="nucleotide sequence ID" value="NZ_JBHRSS010000001.1"/>
</dbReference>
<dbReference type="PANTHER" id="PTHR30448">
    <property type="entry name" value="RNASE ADAPTER PROTEIN RAPZ"/>
    <property type="match status" value="1"/>
</dbReference>
<feature type="binding site" evidence="4">
    <location>
        <begin position="8"/>
        <end position="15"/>
    </location>
    <ligand>
        <name>ATP</name>
        <dbReference type="ChEBI" id="CHEBI:30616"/>
    </ligand>
</feature>
<feature type="domain" description="RapZ C-terminal" evidence="6">
    <location>
        <begin position="166"/>
        <end position="284"/>
    </location>
</feature>
<name>A0ABV7EIE6_9GAMM</name>
<dbReference type="InterPro" id="IPR053931">
    <property type="entry name" value="RapZ_C"/>
</dbReference>
<dbReference type="InterPro" id="IPR027417">
    <property type="entry name" value="P-loop_NTPase"/>
</dbReference>
<dbReference type="SUPFAM" id="SSF52540">
    <property type="entry name" value="P-loop containing nucleoside triphosphate hydrolases"/>
    <property type="match status" value="1"/>
</dbReference>
<feature type="domain" description="RapZ-like N-terminal" evidence="5">
    <location>
        <begin position="1"/>
        <end position="159"/>
    </location>
</feature>
<dbReference type="InterPro" id="IPR005337">
    <property type="entry name" value="RapZ-like"/>
</dbReference>
<keyword evidence="2 4" id="KW-0067">ATP-binding</keyword>
<evidence type="ECO:0000256" key="1">
    <source>
        <dbReference type="ARBA" id="ARBA00022741"/>
    </source>
</evidence>
<dbReference type="Pfam" id="PF03668">
    <property type="entry name" value="RapZ-like_N"/>
    <property type="match status" value="1"/>
</dbReference>
<dbReference type="InterPro" id="IPR053930">
    <property type="entry name" value="RapZ-like_N"/>
</dbReference>
<organism evidence="7 8">
    <name type="scientific">Salinisphaera aquimarina</name>
    <dbReference type="NCBI Taxonomy" id="2094031"/>
    <lineage>
        <taxon>Bacteria</taxon>
        <taxon>Pseudomonadati</taxon>
        <taxon>Pseudomonadota</taxon>
        <taxon>Gammaproteobacteria</taxon>
        <taxon>Salinisphaerales</taxon>
        <taxon>Salinisphaeraceae</taxon>
        <taxon>Salinisphaera</taxon>
    </lineage>
</organism>
<keyword evidence="3 4" id="KW-0342">GTP-binding</keyword>
<evidence type="ECO:0000313" key="7">
    <source>
        <dbReference type="EMBL" id="MFC3102393.1"/>
    </source>
</evidence>
<accession>A0ABV7EIE6</accession>
<dbReference type="EMBL" id="JBHRSS010000001">
    <property type="protein sequence ID" value="MFC3102393.1"/>
    <property type="molecule type" value="Genomic_DNA"/>
</dbReference>
<dbReference type="Proteomes" id="UP001595462">
    <property type="component" value="Unassembled WGS sequence"/>
</dbReference>
<gene>
    <name evidence="7" type="primary">rapZ</name>
    <name evidence="7" type="ORF">ACFOSU_00640</name>
</gene>